<dbReference type="InterPro" id="IPR051465">
    <property type="entry name" value="Cell_Envelope_Struct_Comp"/>
</dbReference>
<sequence>MKRYLAGMLIFLLTFTLFHPAFGERVVTASSSTEIISVNESKTVEDYNGSLGFHEPDMSDLGIGNINAVGYEYDAGSPIVTESVIQFDLGAVNPNRTIEKAELILWQQSASATVNNAYLDIYGSSETGWREGTSMPPLDTLTLIDNVSPISAQENVELVSDVTNYIKSRVESGEPRTATFVFKGATGPEPGAQPGQERRVYLYSMAHSNPSYHPKLMITYGASEPPTGSLTIEGNGFTNTTEVNLTLSAIDPEQGQIEMNIYNEGQNLEHWEPFQETKEWVISSGDGSKKIDVQFRNESGSLSEVYSTTVILDTIKPTGNLRIPAEVSRNGVDFTNTASVRLEITGNDAYLDQMCLSNTDDACTSNGWVSFASEADWTLDYPGDGAKNAYVWLKDKAGNISDTLVSNTIILDGTAPLGSVSINGEDEDYTNSGQVTLTLTADDGEGIGEIEMQFSNDGQSWSEWEDFSPSKAWDLSAGNGQKTVHVKLRDRLNNERTITTNIYLDTTPPTGSITINNDETHTNNSQVSLALEADDNDGIGQIEMQLSNDEDTWSEDLWEDFLESKTWNLSDEVDGEKTVYLKLRDGLGNERTVSSNIYLDRVPPVVTGVIDGSYYNEDKEITYDEADVILATLNGDPFASGDTVSEEDSYEVLVRDRAGNETVVSFTIDKTAPWVDGVEDGYYYNEDKEITYDEADVILATLNGDPFASGDTVSKEGDHELVVRDRAGNETVVSFTIDKTAPWVVGVEDGYYYNEDKEITYDEADVILATLNGDPFASGVMVSEEDSYEVLVRDRAGNETVVSFTIDKTAPWVDGVEDGFYYNEDKVITYDEADVILATLNGDPFASGDTVSKEGDHELVVRDRAGNETVVSFTIDKTAPWVDGVEDGYYYNEDKVITYDEADVILATLNGDPFASGDTVSEENSYEVLVRDRAGNETVVSFTIDKTAPWVDGVEDGYYYNEDKVITYDEADVILATLNGDPFASGDTVSEEDSYEVLVRDRAGNETIKGFTIDKTPPTAGLAINGGAVYTPSLLVSIDIQAEDTGGSTKLYVRLSESLDSWDSPVNEWVEYGIGSEPIEIERPWSFQDNGISEKSVFMQIKDEAGNQNTAVISESIIYQTIPEPLFNTISGFEDEALRLRKDDFKYENEDQKAPYSLKILTLPSHGELTLDGEPVGVEQVIPWAELEQKELMFTPELDWNGITDLVWTVGNEYEYFGGHEILRMDLAPVNDPPVAENLSFSMLAGSILEGQLRATDVDNEPDELSFELVEHPEKGEIRNFDQTGTFEFVSSREDHGVVTFTYRAFDGELYSEEATVEIHISRYIIEPLPEPPPSINPPVPPKQRDVEEISVRAEGILTQAVSTQFSTLDGKKVLRISFNDRLLSQKMDVLEDTLRLIITGQIDTLEAELTTEHFELLHKHQLDLEIDTEEAVYRLPIQLLKLKELKNTFGLQGSDVRILLRAGKGSNEVQTTWQNYAQKEGYKALKPILNIQLFLVQNEQEYAINHLTGLVSGLVSIPFTVEAATTTAVLLLEDGSLLPLPTKWIKQANNSSHLTVISALLGNIGFVQTSTKSFKDMVGHWAQEEVEHLASLLILNGRDHEHFAPNDPVNRAEFTAISARGLGLWTDRQDARFTDVKDNVWYEAALQAVLAVGLIQGYGDQTFKPQQEITLEEASVIIARALEFIERDVSLSEQEVDTILQGYAYQADLKPWSRVAIALGMELGLLEGELFTMSPAEPITRAQLAVMFDRLLRLL</sequence>
<keyword evidence="1" id="KW-0732">Signal</keyword>
<comment type="caution">
    <text evidence="3">The sequence shown here is derived from an EMBL/GenBank/DDBJ whole genome shotgun (WGS) entry which is preliminary data.</text>
</comment>
<dbReference type="RefSeq" id="WP_307391538.1">
    <property type="nucleotide sequence ID" value="NZ_JAUSTY010000003.1"/>
</dbReference>
<reference evidence="3 4" key="1">
    <citation type="submission" date="2023-07" db="EMBL/GenBank/DDBJ databases">
        <title>Genomic Encyclopedia of Type Strains, Phase IV (KMG-IV): sequencing the most valuable type-strain genomes for metagenomic binning, comparative biology and taxonomic classification.</title>
        <authorList>
            <person name="Goeker M."/>
        </authorList>
    </citation>
    <scope>NUCLEOTIDE SEQUENCE [LARGE SCALE GENOMIC DNA]</scope>
    <source>
        <strain evidence="3 4">DSM 12751</strain>
    </source>
</reference>
<proteinExistence type="predicted"/>
<dbReference type="Pfam" id="PF17963">
    <property type="entry name" value="Big_9"/>
    <property type="match status" value="1"/>
</dbReference>
<feature type="domain" description="SLH" evidence="2">
    <location>
        <begin position="1630"/>
        <end position="1693"/>
    </location>
</feature>
<dbReference type="PROSITE" id="PS51272">
    <property type="entry name" value="SLH"/>
    <property type="match status" value="3"/>
</dbReference>
<keyword evidence="4" id="KW-1185">Reference proteome</keyword>
<evidence type="ECO:0000259" key="2">
    <source>
        <dbReference type="PROSITE" id="PS51272"/>
    </source>
</evidence>
<evidence type="ECO:0000313" key="3">
    <source>
        <dbReference type="EMBL" id="MDQ0165033.1"/>
    </source>
</evidence>
<dbReference type="EMBL" id="JAUSTY010000003">
    <property type="protein sequence ID" value="MDQ0165033.1"/>
    <property type="molecule type" value="Genomic_DNA"/>
</dbReference>
<name>A0ABT9VVM7_9BACI</name>
<dbReference type="Pfam" id="PF00395">
    <property type="entry name" value="SLH"/>
    <property type="match status" value="2"/>
</dbReference>
<feature type="domain" description="SLH" evidence="2">
    <location>
        <begin position="1701"/>
        <end position="1756"/>
    </location>
</feature>
<dbReference type="PANTHER" id="PTHR43308:SF5">
    <property type="entry name" value="S-LAYER PROTEIN _ PEPTIDOGLYCAN ENDO-BETA-N-ACETYLGLUCOSAMINIDASE"/>
    <property type="match status" value="1"/>
</dbReference>
<dbReference type="PANTHER" id="PTHR43308">
    <property type="entry name" value="OUTER MEMBRANE PROTEIN ALPHA-RELATED"/>
    <property type="match status" value="1"/>
</dbReference>
<dbReference type="Proteomes" id="UP001235840">
    <property type="component" value="Unassembled WGS sequence"/>
</dbReference>
<organism evidence="3 4">
    <name type="scientific">Caldalkalibacillus horti</name>
    <dbReference type="NCBI Taxonomy" id="77523"/>
    <lineage>
        <taxon>Bacteria</taxon>
        <taxon>Bacillati</taxon>
        <taxon>Bacillota</taxon>
        <taxon>Bacilli</taxon>
        <taxon>Bacillales</taxon>
        <taxon>Bacillaceae</taxon>
        <taxon>Caldalkalibacillus</taxon>
    </lineage>
</organism>
<evidence type="ECO:0000256" key="1">
    <source>
        <dbReference type="ARBA" id="ARBA00022729"/>
    </source>
</evidence>
<feature type="domain" description="SLH" evidence="2">
    <location>
        <begin position="1570"/>
        <end position="1629"/>
    </location>
</feature>
<accession>A0ABT9VVM7</accession>
<gene>
    <name evidence="3" type="ORF">J2S11_000933</name>
</gene>
<protein>
    <submittedName>
        <fullName evidence="3">GH43 family beta-xylosidase</fullName>
    </submittedName>
</protein>
<dbReference type="InterPro" id="IPR001119">
    <property type="entry name" value="SLH_dom"/>
</dbReference>
<evidence type="ECO:0000313" key="4">
    <source>
        <dbReference type="Proteomes" id="UP001235840"/>
    </source>
</evidence>